<evidence type="ECO:0008006" key="3">
    <source>
        <dbReference type="Google" id="ProtNLM"/>
    </source>
</evidence>
<evidence type="ECO:0000313" key="1">
    <source>
        <dbReference type="EMBL" id="KIP21099.1"/>
    </source>
</evidence>
<dbReference type="Proteomes" id="UP000032047">
    <property type="component" value="Unassembled WGS sequence"/>
</dbReference>
<protein>
    <recommendedName>
        <fullName evidence="3">YjcQ protein</fullName>
    </recommendedName>
</protein>
<sequence>MVDIQLTKDADALICLLYKQYCAKLKDGVPKSQAKMFGSSEDIHQTIAPKWSFENVDETCRELHRAGLIECRYGDDIVWFVQLSDLGVIYMENRFKEGLKSVLEYLNKIRNVLPI</sequence>
<organism evidence="1 2">
    <name type="scientific">Anoxybacillus ayderensis</name>
    <dbReference type="NCBI Taxonomy" id="265546"/>
    <lineage>
        <taxon>Bacteria</taxon>
        <taxon>Bacillati</taxon>
        <taxon>Bacillota</taxon>
        <taxon>Bacilli</taxon>
        <taxon>Bacillales</taxon>
        <taxon>Anoxybacillaceae</taxon>
        <taxon>Anoxybacillus</taxon>
    </lineage>
</organism>
<accession>A0A0D0HLR6</accession>
<proteinExistence type="predicted"/>
<dbReference type="EMBL" id="JXTG01000007">
    <property type="protein sequence ID" value="KIP21099.1"/>
    <property type="molecule type" value="Genomic_DNA"/>
</dbReference>
<dbReference type="RefSeq" id="WP_042535105.1">
    <property type="nucleotide sequence ID" value="NZ_JXTG01000007.1"/>
</dbReference>
<gene>
    <name evidence="1" type="ORF">JV16_01593</name>
</gene>
<keyword evidence="2" id="KW-1185">Reference proteome</keyword>
<dbReference type="AlphaFoldDB" id="A0A0D0HLR6"/>
<evidence type="ECO:0000313" key="2">
    <source>
        <dbReference type="Proteomes" id="UP000032047"/>
    </source>
</evidence>
<name>A0A0D0HLR6_9BACL</name>
<comment type="caution">
    <text evidence="1">The sequence shown here is derived from an EMBL/GenBank/DDBJ whole genome shotgun (WGS) entry which is preliminary data.</text>
</comment>
<reference evidence="1 2" key="1">
    <citation type="submission" date="2015-01" db="EMBL/GenBank/DDBJ databases">
        <title>Genome sequence of Anoxybacillus ayderensis strain AB04.</title>
        <authorList>
            <person name="Belduz A.O."/>
            <person name="Canakci S."/>
            <person name="Chan K.-G."/>
            <person name="Kahar U.M."/>
            <person name="Yaakob A.S."/>
            <person name="Chan C.S."/>
            <person name="Goh K.M."/>
        </authorList>
    </citation>
    <scope>NUCLEOTIDE SEQUENCE [LARGE SCALE GENOMIC DNA]</scope>
    <source>
        <strain evidence="1 2">AB04</strain>
    </source>
</reference>